<evidence type="ECO:0000313" key="2">
    <source>
        <dbReference type="EMBL" id="RSL58041.1"/>
    </source>
</evidence>
<name>A0A428PYF5_9HYPO</name>
<feature type="region of interest" description="Disordered" evidence="1">
    <location>
        <begin position="49"/>
        <end position="100"/>
    </location>
</feature>
<dbReference type="AlphaFoldDB" id="A0A428PYF5"/>
<proteinExistence type="predicted"/>
<protein>
    <submittedName>
        <fullName evidence="2">Uncharacterized protein</fullName>
    </submittedName>
</protein>
<reference evidence="2 3" key="1">
    <citation type="submission" date="2017-06" db="EMBL/GenBank/DDBJ databases">
        <title>Comparative genomic analysis of Ambrosia Fusariam Clade fungi.</title>
        <authorList>
            <person name="Stajich J.E."/>
            <person name="Carrillo J."/>
            <person name="Kijimoto T."/>
            <person name="Eskalen A."/>
            <person name="O'Donnell K."/>
            <person name="Kasson M."/>
        </authorList>
    </citation>
    <scope>NUCLEOTIDE SEQUENCE [LARGE SCALE GENOMIC DNA]</scope>
    <source>
        <strain evidence="2 3">NRRL62584</strain>
    </source>
</reference>
<sequence>MPSPRFELGIFPSRCQHTERLRLKRTEMLSVLAAAQVRCQHAEHLPSLSTAANHSSSSSNNNNNNNNNNENPNGYRGSINMSNNSGSSSGSSSGNIPTGISNTGISNTGISSTGISNDGICIGSSSIDDRKSRPLAFRVRHHPAPILPAREHWHWTATIQLKDTYLPG</sequence>
<evidence type="ECO:0000313" key="3">
    <source>
        <dbReference type="Proteomes" id="UP000288168"/>
    </source>
</evidence>
<feature type="compositionally biased region" description="Low complexity" evidence="1">
    <location>
        <begin position="53"/>
        <end position="100"/>
    </location>
</feature>
<dbReference type="Proteomes" id="UP000288168">
    <property type="component" value="Unassembled WGS sequence"/>
</dbReference>
<keyword evidence="3" id="KW-1185">Reference proteome</keyword>
<comment type="caution">
    <text evidence="2">The sequence shown here is derived from an EMBL/GenBank/DDBJ whole genome shotgun (WGS) entry which is preliminary data.</text>
</comment>
<gene>
    <name evidence="2" type="ORF">CEP54_008033</name>
</gene>
<organism evidence="2 3">
    <name type="scientific">Fusarium duplospermum</name>
    <dbReference type="NCBI Taxonomy" id="1325734"/>
    <lineage>
        <taxon>Eukaryota</taxon>
        <taxon>Fungi</taxon>
        <taxon>Dikarya</taxon>
        <taxon>Ascomycota</taxon>
        <taxon>Pezizomycotina</taxon>
        <taxon>Sordariomycetes</taxon>
        <taxon>Hypocreomycetidae</taxon>
        <taxon>Hypocreales</taxon>
        <taxon>Nectriaceae</taxon>
        <taxon>Fusarium</taxon>
        <taxon>Fusarium solani species complex</taxon>
    </lineage>
</organism>
<evidence type="ECO:0000256" key="1">
    <source>
        <dbReference type="SAM" id="MobiDB-lite"/>
    </source>
</evidence>
<dbReference type="EMBL" id="NKCI01000077">
    <property type="protein sequence ID" value="RSL58041.1"/>
    <property type="molecule type" value="Genomic_DNA"/>
</dbReference>
<accession>A0A428PYF5</accession>